<dbReference type="InterPro" id="IPR036673">
    <property type="entry name" value="Cyanovirin-N_sf"/>
</dbReference>
<name>A0A5N6TK15_ASPAV</name>
<proteinExistence type="predicted"/>
<sequence length="180" mass="19952">MFRVFLIIAVFLAGQVIATNPGPSRDPDTWSISSGETLTGGGIGSQGGNSGRRPGDNSGLRPGDNSGLRPGGNSGSRPGTQTMNDYPQWNNGPYNEPAHPERPTDLPSLTAARRRMQRDCTNIRIHIKQPPRQMYYLRSLEILKAKCKRNGRFMPAQETELDLNTCFGWNNGFFPLTQYR</sequence>
<feature type="chain" id="PRO_5024794766" evidence="2">
    <location>
        <begin position="19"/>
        <end position="180"/>
    </location>
</feature>
<dbReference type="Proteomes" id="UP000325780">
    <property type="component" value="Unassembled WGS sequence"/>
</dbReference>
<feature type="compositionally biased region" description="Gly residues" evidence="1">
    <location>
        <begin position="38"/>
        <end position="50"/>
    </location>
</feature>
<reference evidence="3 4" key="1">
    <citation type="submission" date="2019-04" db="EMBL/GenBank/DDBJ databases">
        <title>Friends and foes A comparative genomics study of 23 Aspergillus species from section Flavi.</title>
        <authorList>
            <consortium name="DOE Joint Genome Institute"/>
            <person name="Kjaerbolling I."/>
            <person name="Vesth T."/>
            <person name="Frisvad J.C."/>
            <person name="Nybo J.L."/>
            <person name="Theobald S."/>
            <person name="Kildgaard S."/>
            <person name="Isbrandt T."/>
            <person name="Kuo A."/>
            <person name="Sato A."/>
            <person name="Lyhne E.K."/>
            <person name="Kogle M.E."/>
            <person name="Wiebenga A."/>
            <person name="Kun R.S."/>
            <person name="Lubbers R.J."/>
            <person name="Makela M.R."/>
            <person name="Barry K."/>
            <person name="Chovatia M."/>
            <person name="Clum A."/>
            <person name="Daum C."/>
            <person name="Haridas S."/>
            <person name="He G."/>
            <person name="LaButti K."/>
            <person name="Lipzen A."/>
            <person name="Mondo S."/>
            <person name="Riley R."/>
            <person name="Salamov A."/>
            <person name="Simmons B.A."/>
            <person name="Magnuson J.K."/>
            <person name="Henrissat B."/>
            <person name="Mortensen U.H."/>
            <person name="Larsen T.O."/>
            <person name="Devries R.P."/>
            <person name="Grigoriev I.V."/>
            <person name="Machida M."/>
            <person name="Baker S.E."/>
            <person name="Andersen M.R."/>
        </authorList>
    </citation>
    <scope>NUCLEOTIDE SEQUENCE [LARGE SCALE GENOMIC DNA]</scope>
    <source>
        <strain evidence="3 4">IBT 18842</strain>
    </source>
</reference>
<gene>
    <name evidence="3" type="ORF">BDV25DRAFT_143537</name>
</gene>
<organism evidence="3 4">
    <name type="scientific">Aspergillus avenaceus</name>
    <dbReference type="NCBI Taxonomy" id="36643"/>
    <lineage>
        <taxon>Eukaryota</taxon>
        <taxon>Fungi</taxon>
        <taxon>Dikarya</taxon>
        <taxon>Ascomycota</taxon>
        <taxon>Pezizomycotina</taxon>
        <taxon>Eurotiomycetes</taxon>
        <taxon>Eurotiomycetidae</taxon>
        <taxon>Eurotiales</taxon>
        <taxon>Aspergillaceae</taxon>
        <taxon>Aspergillus</taxon>
        <taxon>Aspergillus subgen. Circumdati</taxon>
    </lineage>
</organism>
<feature type="signal peptide" evidence="2">
    <location>
        <begin position="1"/>
        <end position="18"/>
    </location>
</feature>
<accession>A0A5N6TK15</accession>
<evidence type="ECO:0000256" key="1">
    <source>
        <dbReference type="SAM" id="MobiDB-lite"/>
    </source>
</evidence>
<feature type="region of interest" description="Disordered" evidence="1">
    <location>
        <begin position="20"/>
        <end position="106"/>
    </location>
</feature>
<evidence type="ECO:0000256" key="2">
    <source>
        <dbReference type="SAM" id="SignalP"/>
    </source>
</evidence>
<protein>
    <submittedName>
        <fullName evidence="3">Uncharacterized protein</fullName>
    </submittedName>
</protein>
<keyword evidence="2" id="KW-0732">Signal</keyword>
<dbReference type="EMBL" id="ML742252">
    <property type="protein sequence ID" value="KAE8146610.1"/>
    <property type="molecule type" value="Genomic_DNA"/>
</dbReference>
<evidence type="ECO:0000313" key="4">
    <source>
        <dbReference type="Proteomes" id="UP000325780"/>
    </source>
</evidence>
<dbReference type="SUPFAM" id="SSF51322">
    <property type="entry name" value="Cyanovirin-N"/>
    <property type="match status" value="1"/>
</dbReference>
<dbReference type="AlphaFoldDB" id="A0A5N6TK15"/>
<feature type="compositionally biased region" description="Polar residues" evidence="1">
    <location>
        <begin position="75"/>
        <end position="93"/>
    </location>
</feature>
<keyword evidence="4" id="KW-1185">Reference proteome</keyword>
<evidence type="ECO:0000313" key="3">
    <source>
        <dbReference type="EMBL" id="KAE8146610.1"/>
    </source>
</evidence>